<dbReference type="KEGG" id="bss:BSUW23_09985"/>
<sequence>MKIQEGKTIDLTTWAYYSIFTIMGAAGFVSLMWFDIFLTKLKSKAIFILDVSIHFAVLQRIKT</sequence>
<dbReference type="AlphaFoldDB" id="E0TY41"/>
<accession>E0TY41</accession>
<evidence type="ECO:0000313" key="2">
    <source>
        <dbReference type="EMBL" id="ADM38041.1"/>
    </source>
</evidence>
<keyword evidence="1" id="KW-1133">Transmembrane helix</keyword>
<evidence type="ECO:0000313" key="3">
    <source>
        <dbReference type="Proteomes" id="UP000002233"/>
    </source>
</evidence>
<reference evidence="2 3" key="2">
    <citation type="journal article" date="2011" name="Microbiology">
        <title>The genome sequence of Bacillus subtilis subsp. spizizenii W23: insights into speciation within the B. subtilis complex and into the history of B. subtilis genetics.</title>
        <authorList>
            <person name="Zeigler D.R."/>
        </authorList>
    </citation>
    <scope>NUCLEOTIDE SEQUENCE [LARGE SCALE GENOMIC DNA]</scope>
    <source>
        <strain evidence="3">ATCC 23059 / NRRL B-14472 / W23</strain>
    </source>
</reference>
<dbReference type="HOGENOM" id="CLU_2876527_0_0_9"/>
<protein>
    <submittedName>
        <fullName evidence="2">Uncharacterized protein</fullName>
    </submittedName>
</protein>
<dbReference type="Proteomes" id="UP000002233">
    <property type="component" value="Chromosome"/>
</dbReference>
<gene>
    <name evidence="2" type="ordered locus">BSUW23_09985</name>
</gene>
<keyword evidence="1" id="KW-0812">Transmembrane</keyword>
<dbReference type="EMBL" id="CP002183">
    <property type="protein sequence ID" value="ADM38041.1"/>
    <property type="molecule type" value="Genomic_DNA"/>
</dbReference>
<reference key="1">
    <citation type="submission" date="2010-08" db="EMBL/GenBank/DDBJ databases">
        <authorList>
            <person name="Zeigler D.R."/>
        </authorList>
    </citation>
    <scope>NUCLEOTIDE SEQUENCE</scope>
    <source>
        <strain>W23</strain>
    </source>
</reference>
<keyword evidence="1" id="KW-0472">Membrane</keyword>
<organism evidence="2 3">
    <name type="scientific">Bacillus spizizenii (strain ATCC 23059 / NRRL B-14472 / W23)</name>
    <name type="common">Bacillus subtilis subsp. spizizenii</name>
    <dbReference type="NCBI Taxonomy" id="655816"/>
    <lineage>
        <taxon>Bacteria</taxon>
        <taxon>Bacillati</taxon>
        <taxon>Bacillota</taxon>
        <taxon>Bacilli</taxon>
        <taxon>Bacillales</taxon>
        <taxon>Bacillaceae</taxon>
        <taxon>Bacillus</taxon>
    </lineage>
</organism>
<proteinExistence type="predicted"/>
<feature type="transmembrane region" description="Helical" evidence="1">
    <location>
        <begin position="14"/>
        <end position="34"/>
    </location>
</feature>
<evidence type="ECO:0000256" key="1">
    <source>
        <dbReference type="SAM" id="Phobius"/>
    </source>
</evidence>
<name>E0TY41_BACSH</name>